<organism evidence="1 2">
    <name type="scientific">Mixia osmundae (strain CBS 9802 / IAM 14324 / JCM 22182 / KY 12970)</name>
    <dbReference type="NCBI Taxonomy" id="764103"/>
    <lineage>
        <taxon>Eukaryota</taxon>
        <taxon>Fungi</taxon>
        <taxon>Dikarya</taxon>
        <taxon>Basidiomycota</taxon>
        <taxon>Pucciniomycotina</taxon>
        <taxon>Mixiomycetes</taxon>
        <taxon>Mixiales</taxon>
        <taxon>Mixiaceae</taxon>
        <taxon>Mixia</taxon>
    </lineage>
</organism>
<dbReference type="PANTHER" id="PTHR33205">
    <property type="entry name" value="TRANSMEMBRANE PROTEIN"/>
    <property type="match status" value="1"/>
</dbReference>
<sequence length="209" mass="23586">MLLLGSCFTEEFGPVDGASRGVPPSFTFIPPEGFNHPKTCRHVRLLGPCFKTGRLKPFCQRPTTAFLGRPDCIGSKSINTRAGAHATFHAIFSSPTANRRWPAKRESVRPPLPERLNSRRLLFIFPSRYLFAIGLSPIFSFRWNLPPPLSCIPKQLDSWRAAHRALVDPYSDTVQHRACLSRLQFDSPTRQADFKFELFPLHSPLLGKS</sequence>
<dbReference type="Proteomes" id="UP000009131">
    <property type="component" value="Unassembled WGS sequence"/>
</dbReference>
<comment type="caution">
    <text evidence="1">The sequence shown here is derived from an EMBL/GenBank/DDBJ whole genome shotgun (WGS) entry which is preliminary data.</text>
</comment>
<evidence type="ECO:0000313" key="1">
    <source>
        <dbReference type="EMBL" id="GAA96380.1"/>
    </source>
</evidence>
<dbReference type="PANTHER" id="PTHR33205:SF1">
    <property type="entry name" value="TRANSMEMBRANE PROTEIN"/>
    <property type="match status" value="1"/>
</dbReference>
<protein>
    <submittedName>
        <fullName evidence="1">Uncharacterized protein</fullName>
    </submittedName>
</protein>
<dbReference type="EMBL" id="BABT02000083">
    <property type="protein sequence ID" value="GAA96380.1"/>
    <property type="molecule type" value="Genomic_DNA"/>
</dbReference>
<proteinExistence type="predicted"/>
<reference evidence="1 2" key="2">
    <citation type="journal article" date="2012" name="Open Biol.">
        <title>Characteristics of nucleosomes and linker DNA regions on the genome of the basidiomycete Mixia osmundae revealed by mono- and dinucleosome mapping.</title>
        <authorList>
            <person name="Nishida H."/>
            <person name="Kondo S."/>
            <person name="Matsumoto T."/>
            <person name="Suzuki Y."/>
            <person name="Yoshikawa H."/>
            <person name="Taylor T.D."/>
            <person name="Sugiyama J."/>
        </authorList>
    </citation>
    <scope>NUCLEOTIDE SEQUENCE [LARGE SCALE GENOMIC DNA]</scope>
    <source>
        <strain evidence="2">CBS 9802 / IAM 14324 / JCM 22182 / KY 12970</strain>
    </source>
</reference>
<evidence type="ECO:0000313" key="2">
    <source>
        <dbReference type="Proteomes" id="UP000009131"/>
    </source>
</evidence>
<gene>
    <name evidence="1" type="primary">Mo03047</name>
    <name evidence="1" type="ORF">E5Q_03047</name>
</gene>
<keyword evidence="2" id="KW-1185">Reference proteome</keyword>
<accession>G7E0M0</accession>
<dbReference type="AlphaFoldDB" id="G7E0M0"/>
<dbReference type="STRING" id="764103.G7E0M0"/>
<dbReference type="HOGENOM" id="CLU_1315686_0_0_1"/>
<reference evidence="1 2" key="1">
    <citation type="journal article" date="2011" name="J. Gen. Appl. Microbiol.">
        <title>Draft genome sequencing of the enigmatic basidiomycete Mixia osmundae.</title>
        <authorList>
            <person name="Nishida H."/>
            <person name="Nagatsuka Y."/>
            <person name="Sugiyama J."/>
        </authorList>
    </citation>
    <scope>NUCLEOTIDE SEQUENCE [LARGE SCALE GENOMIC DNA]</scope>
    <source>
        <strain evidence="2">CBS 9802 / IAM 14324 / JCM 22182 / KY 12970</strain>
    </source>
</reference>
<dbReference type="eggNOG" id="ENOG502S72Z">
    <property type="taxonomic scope" value="Eukaryota"/>
</dbReference>
<dbReference type="InParanoid" id="G7E0M0"/>
<name>G7E0M0_MIXOS</name>
<dbReference type="OrthoDB" id="3261538at2759"/>